<keyword evidence="1" id="KW-0732">Signal</keyword>
<accession>A0A7X1NW48</accession>
<comment type="caution">
    <text evidence="2">The sequence shown here is derived from an EMBL/GenBank/DDBJ whole genome shotgun (WGS) entry which is preliminary data.</text>
</comment>
<sequence length="158" mass="16689">MPRRLPAAALLALLTLASCGPRTGGEGDDLTAQVLFTGNGTHDRLGDRRGVKMAGGLRETVWETDPPLPARRVTVRYDSDARPLAWALDIEGPEFSAADLAGEGARRVRTADGTSGLRPAPGGRLADTVILEQPSGDLRVVTRGYAAQAEAEVLSAFR</sequence>
<evidence type="ECO:0000313" key="2">
    <source>
        <dbReference type="EMBL" id="MPY66901.1"/>
    </source>
</evidence>
<dbReference type="Proteomes" id="UP000484842">
    <property type="component" value="Unassembled WGS sequence"/>
</dbReference>
<dbReference type="PROSITE" id="PS51257">
    <property type="entry name" value="PROKAR_LIPOPROTEIN"/>
    <property type="match status" value="1"/>
</dbReference>
<organism evidence="2 3">
    <name type="scientific">Deinococcus terrestris</name>
    <dbReference type="NCBI Taxonomy" id="2651870"/>
    <lineage>
        <taxon>Bacteria</taxon>
        <taxon>Thermotogati</taxon>
        <taxon>Deinococcota</taxon>
        <taxon>Deinococci</taxon>
        <taxon>Deinococcales</taxon>
        <taxon>Deinococcaceae</taxon>
        <taxon>Deinococcus</taxon>
    </lineage>
</organism>
<name>A0A7X1NW48_9DEIO</name>
<protein>
    <submittedName>
        <fullName evidence="2">Uncharacterized protein</fullName>
    </submittedName>
</protein>
<feature type="signal peptide" evidence="1">
    <location>
        <begin position="1"/>
        <end position="24"/>
    </location>
</feature>
<gene>
    <name evidence="2" type="ORF">F8S09_09390</name>
</gene>
<reference evidence="2 3" key="1">
    <citation type="submission" date="2019-10" db="EMBL/GenBank/DDBJ databases">
        <title>Deinococcus sp. isolated from soil.</title>
        <authorList>
            <person name="Li Y."/>
            <person name="Wang J."/>
        </authorList>
    </citation>
    <scope>NUCLEOTIDE SEQUENCE [LARGE SCALE GENOMIC DNA]</scope>
    <source>
        <strain evidence="2 3">SDU3-2</strain>
    </source>
</reference>
<dbReference type="RefSeq" id="WP_152871224.1">
    <property type="nucleotide sequence ID" value="NZ_WBSL01000003.1"/>
</dbReference>
<dbReference type="EMBL" id="WBSL01000003">
    <property type="protein sequence ID" value="MPY66901.1"/>
    <property type="molecule type" value="Genomic_DNA"/>
</dbReference>
<evidence type="ECO:0000256" key="1">
    <source>
        <dbReference type="SAM" id="SignalP"/>
    </source>
</evidence>
<dbReference type="AlphaFoldDB" id="A0A7X1NW48"/>
<evidence type="ECO:0000313" key="3">
    <source>
        <dbReference type="Proteomes" id="UP000484842"/>
    </source>
</evidence>
<feature type="chain" id="PRO_5030642498" evidence="1">
    <location>
        <begin position="25"/>
        <end position="158"/>
    </location>
</feature>
<keyword evidence="3" id="KW-1185">Reference proteome</keyword>
<proteinExistence type="predicted"/>